<name>A0A1G7HN56_CHIFI</name>
<dbReference type="RefSeq" id="WP_089828675.1">
    <property type="nucleotide sequence ID" value="NZ_FNBN01000001.1"/>
</dbReference>
<dbReference type="AlphaFoldDB" id="A0A1G7HN56"/>
<protein>
    <submittedName>
        <fullName evidence="1">Uncharacterized protein</fullName>
    </submittedName>
</protein>
<proteinExistence type="predicted"/>
<dbReference type="Proteomes" id="UP000199045">
    <property type="component" value="Unassembled WGS sequence"/>
</dbReference>
<gene>
    <name evidence="1" type="ORF">SAMN04488121_101531</name>
</gene>
<evidence type="ECO:0000313" key="1">
    <source>
        <dbReference type="EMBL" id="SDF01644.1"/>
    </source>
</evidence>
<reference evidence="1 2" key="1">
    <citation type="submission" date="2016-10" db="EMBL/GenBank/DDBJ databases">
        <authorList>
            <person name="de Groot N.N."/>
        </authorList>
    </citation>
    <scope>NUCLEOTIDE SEQUENCE [LARGE SCALE GENOMIC DNA]</scope>
    <source>
        <strain evidence="1 2">DSM 527</strain>
    </source>
</reference>
<dbReference type="OrthoDB" id="880927at2"/>
<evidence type="ECO:0000313" key="2">
    <source>
        <dbReference type="Proteomes" id="UP000199045"/>
    </source>
</evidence>
<accession>A0A1G7HN56</accession>
<dbReference type="EMBL" id="FNBN01000001">
    <property type="protein sequence ID" value="SDF01644.1"/>
    <property type="molecule type" value="Genomic_DNA"/>
</dbReference>
<sequence length="187" mass="19920">MAKSTNFVLKDASGTIADMLTLTKRRSGAIILGKKRGESSIPPSELQLDVQRKFKRAMQYAKAAILDPVVKAAYQAFAGPDQSAYNMAVKDFFKPPVVESITTKSYHGEVGDTLLIRALDDFKVTAVTVSIRTAAGAIVEEGNAVLQSNALDWLYTATAENAALAGTVITATAVDTPGNETPKEVVL</sequence>
<organism evidence="1 2">
    <name type="scientific">Chitinophaga filiformis</name>
    <name type="common">Myxococcus filiformis</name>
    <name type="synonym">Flexibacter filiformis</name>
    <dbReference type="NCBI Taxonomy" id="104663"/>
    <lineage>
        <taxon>Bacteria</taxon>
        <taxon>Pseudomonadati</taxon>
        <taxon>Bacteroidota</taxon>
        <taxon>Chitinophagia</taxon>
        <taxon>Chitinophagales</taxon>
        <taxon>Chitinophagaceae</taxon>
        <taxon>Chitinophaga</taxon>
    </lineage>
</organism>